<name>A0A9P9J9Y5_9HYPO</name>
<protein>
    <submittedName>
        <fullName evidence="2">Uncharacterized protein</fullName>
    </submittedName>
</protein>
<keyword evidence="3" id="KW-1185">Reference proteome</keyword>
<comment type="caution">
    <text evidence="2">The sequence shown here is derived from an EMBL/GenBank/DDBJ whole genome shotgun (WGS) entry which is preliminary data.</text>
</comment>
<evidence type="ECO:0000313" key="2">
    <source>
        <dbReference type="EMBL" id="KAH7149781.1"/>
    </source>
</evidence>
<dbReference type="Proteomes" id="UP000717696">
    <property type="component" value="Unassembled WGS sequence"/>
</dbReference>
<dbReference type="EMBL" id="JAGMUU010000006">
    <property type="protein sequence ID" value="KAH7149781.1"/>
    <property type="molecule type" value="Genomic_DNA"/>
</dbReference>
<accession>A0A9P9J9Y5</accession>
<organism evidence="2 3">
    <name type="scientific">Dactylonectria estremocensis</name>
    <dbReference type="NCBI Taxonomy" id="1079267"/>
    <lineage>
        <taxon>Eukaryota</taxon>
        <taxon>Fungi</taxon>
        <taxon>Dikarya</taxon>
        <taxon>Ascomycota</taxon>
        <taxon>Pezizomycotina</taxon>
        <taxon>Sordariomycetes</taxon>
        <taxon>Hypocreomycetidae</taxon>
        <taxon>Hypocreales</taxon>
        <taxon>Nectriaceae</taxon>
        <taxon>Dactylonectria</taxon>
    </lineage>
</organism>
<reference evidence="2" key="1">
    <citation type="journal article" date="2021" name="Nat. Commun.">
        <title>Genetic determinants of endophytism in the Arabidopsis root mycobiome.</title>
        <authorList>
            <person name="Mesny F."/>
            <person name="Miyauchi S."/>
            <person name="Thiergart T."/>
            <person name="Pickel B."/>
            <person name="Atanasova L."/>
            <person name="Karlsson M."/>
            <person name="Huettel B."/>
            <person name="Barry K.W."/>
            <person name="Haridas S."/>
            <person name="Chen C."/>
            <person name="Bauer D."/>
            <person name="Andreopoulos W."/>
            <person name="Pangilinan J."/>
            <person name="LaButti K."/>
            <person name="Riley R."/>
            <person name="Lipzen A."/>
            <person name="Clum A."/>
            <person name="Drula E."/>
            <person name="Henrissat B."/>
            <person name="Kohler A."/>
            <person name="Grigoriev I.V."/>
            <person name="Martin F.M."/>
            <person name="Hacquard S."/>
        </authorList>
    </citation>
    <scope>NUCLEOTIDE SEQUENCE</scope>
    <source>
        <strain evidence="2">MPI-CAGE-AT-0021</strain>
    </source>
</reference>
<feature type="region of interest" description="Disordered" evidence="1">
    <location>
        <begin position="195"/>
        <end position="233"/>
    </location>
</feature>
<sequence length="233" mass="25799">MQMLFQTPIFGYQPRAVPLVPTTPPYTVVTPNLTTPIAFPVVFSNHMPTLQWYSPPTLFIPPYYTVAQIRIKVVFHGTHRLGHNPDPFSISLDAVYDSPPSRDTLLGDLSIQAAQNGLGERVRSRQVRLYITRSAATPVVVTRAAAAPPADHVVRTIELRDRLLAREMEAVMEGIRGRRYGAVLVVSVDAREQAETQVHDGNGGDNEESQARRQATVVDDPEEAPVMNRNPPS</sequence>
<dbReference type="OrthoDB" id="5093409at2759"/>
<proteinExistence type="predicted"/>
<evidence type="ECO:0000313" key="3">
    <source>
        <dbReference type="Proteomes" id="UP000717696"/>
    </source>
</evidence>
<gene>
    <name evidence="2" type="ORF">B0J13DRAFT_620135</name>
</gene>
<evidence type="ECO:0000256" key="1">
    <source>
        <dbReference type="SAM" id="MobiDB-lite"/>
    </source>
</evidence>
<dbReference type="AlphaFoldDB" id="A0A9P9J9Y5"/>